<dbReference type="AlphaFoldDB" id="A0A1Y1USW7"/>
<evidence type="ECO:0000259" key="3">
    <source>
        <dbReference type="Pfam" id="PF25381"/>
    </source>
</evidence>
<feature type="region of interest" description="Disordered" evidence="1">
    <location>
        <begin position="1"/>
        <end position="160"/>
    </location>
</feature>
<evidence type="ECO:0008006" key="6">
    <source>
        <dbReference type="Google" id="ProtNLM"/>
    </source>
</evidence>
<feature type="compositionally biased region" description="Polar residues" evidence="1">
    <location>
        <begin position="148"/>
        <end position="160"/>
    </location>
</feature>
<dbReference type="InterPro" id="IPR058155">
    <property type="entry name" value="Skg3/CAF120-like_PH"/>
</dbReference>
<feature type="compositionally biased region" description="Basic and acidic residues" evidence="1">
    <location>
        <begin position="658"/>
        <end position="667"/>
    </location>
</feature>
<reference evidence="4 5" key="1">
    <citation type="submission" date="2017-03" db="EMBL/GenBank/DDBJ databases">
        <title>Widespread Adenine N6-methylation of Active Genes in Fungi.</title>
        <authorList>
            <consortium name="DOE Joint Genome Institute"/>
            <person name="Mondo S.J."/>
            <person name="Dannebaum R.O."/>
            <person name="Kuo R.C."/>
            <person name="Louie K.B."/>
            <person name="Bewick A.J."/>
            <person name="Labutti K."/>
            <person name="Haridas S."/>
            <person name="Kuo A."/>
            <person name="Salamov A."/>
            <person name="Ahrendt S.R."/>
            <person name="Lau R."/>
            <person name="Bowen B.P."/>
            <person name="Lipzen A."/>
            <person name="Sullivan W."/>
            <person name="Andreopoulos W.B."/>
            <person name="Clum A."/>
            <person name="Lindquist E."/>
            <person name="Daum C."/>
            <person name="Northen T.R."/>
            <person name="Ramamoorthy G."/>
            <person name="Schmitz R.J."/>
            <person name="Gryganskyi A."/>
            <person name="Culley D."/>
            <person name="Magnuson J."/>
            <person name="James T.Y."/>
            <person name="O'Malley M.A."/>
            <person name="Stajich J.E."/>
            <person name="Spatafora J.W."/>
            <person name="Visel A."/>
            <person name="Grigoriev I.V."/>
        </authorList>
    </citation>
    <scope>NUCLEOTIDE SEQUENCE [LARGE SCALE GENOMIC DNA]</scope>
    <source>
        <strain evidence="4 5">NRRL Y-17943</strain>
    </source>
</reference>
<feature type="region of interest" description="Disordered" evidence="1">
    <location>
        <begin position="576"/>
        <end position="667"/>
    </location>
</feature>
<evidence type="ECO:0000256" key="1">
    <source>
        <dbReference type="SAM" id="MobiDB-lite"/>
    </source>
</evidence>
<comment type="caution">
    <text evidence="4">The sequence shown here is derived from an EMBL/GenBank/DDBJ whole genome shotgun (WGS) entry which is preliminary data.</text>
</comment>
<evidence type="ECO:0000313" key="5">
    <source>
        <dbReference type="Proteomes" id="UP000193218"/>
    </source>
</evidence>
<dbReference type="InterPro" id="IPR011993">
    <property type="entry name" value="PH-like_dom_sf"/>
</dbReference>
<dbReference type="GeneID" id="33554568"/>
<protein>
    <recommendedName>
        <fullName evidence="6">PH domain-containing protein</fullName>
    </recommendedName>
</protein>
<feature type="compositionally biased region" description="Basic and acidic residues" evidence="1">
    <location>
        <begin position="14"/>
        <end position="29"/>
    </location>
</feature>
<feature type="compositionally biased region" description="Polar residues" evidence="1">
    <location>
        <begin position="1"/>
        <end position="13"/>
    </location>
</feature>
<evidence type="ECO:0000313" key="4">
    <source>
        <dbReference type="EMBL" id="ORX41110.1"/>
    </source>
</evidence>
<dbReference type="OrthoDB" id="5563754at2759"/>
<dbReference type="Pfam" id="PF25381">
    <property type="entry name" value="PH_26"/>
    <property type="match status" value="1"/>
</dbReference>
<dbReference type="Proteomes" id="UP000193218">
    <property type="component" value="Unassembled WGS sequence"/>
</dbReference>
<dbReference type="SUPFAM" id="SSF50729">
    <property type="entry name" value="PH domain-like"/>
    <property type="match status" value="1"/>
</dbReference>
<evidence type="ECO:0000259" key="2">
    <source>
        <dbReference type="Pfam" id="PF00169"/>
    </source>
</evidence>
<dbReference type="RefSeq" id="XP_021874789.1">
    <property type="nucleotide sequence ID" value="XM_022012760.1"/>
</dbReference>
<keyword evidence="5" id="KW-1185">Reference proteome</keyword>
<feature type="domain" description="PH" evidence="2">
    <location>
        <begin position="207"/>
        <end position="306"/>
    </location>
</feature>
<feature type="domain" description="Skg3/CAF120-like PH-like" evidence="3">
    <location>
        <begin position="336"/>
        <end position="526"/>
    </location>
</feature>
<dbReference type="InParanoid" id="A0A1Y1USW7"/>
<gene>
    <name evidence="4" type="ORF">BD324DRAFT_42831</name>
</gene>
<dbReference type="Pfam" id="PF00169">
    <property type="entry name" value="PH"/>
    <property type="match status" value="1"/>
</dbReference>
<sequence>MAGTPHQLSNSTHANDDRFNGFESNELRRVSAPIPNEFGPGDSRYAKSQSMAFGSGRGIRDEPQMSQQIRQQSDETIRNMAKSQSMPFSRLNERSNSGDSIPSRDKRSSPMDTQGPNRGYGGLPDKVTPPPPVDKTPKQSPRLASAGQIGNSSPSQNNSYKLHSFDNIVELIAAQPQKTYVASPPELEMILARTSAGGQPKQGQPGSATNDWDSVWLQLSGISLSMWSMKETRAAAAKGEKVPPTYFNITDSSLELLAPLPPPPHRPNSHPHHFVFSLNTAGSNRLLFSCPTEKDVAKWATGLRLAAWERARLEEIYTGHLIKSEGMDTAPSQLVRGRMEGWVRVRVMGGTDWKRLWVVLSTPDVGKDDLQEKKNRRRSLFGIGDSKDKDPVQEPNTGERMASFYLEQRTQRNQTSNTPVLTITNVSQAYAVFPERLEVMSQSNLMKVVGRINGDLVTIEGRLRDSGWALIMPEAPDAVSGSPSQSSASPLSDMMRWVTGFHDVFELYGRPGNYSWDVKDPKSLFFAYPQGERRGRLFLDIDEAMRSDFRTSNLPAIRGAFRSLVERRLLGPHAEYRSEGDLGGQVPQPHNNSYRLPPLAFDKSGAPNGQPGEPRSLTPITERTDIASRNPSTKTEKSTFFTSDGSGGGQHRQVSNLGEDRSKSQPL</sequence>
<proteinExistence type="predicted"/>
<dbReference type="EMBL" id="NBSH01000001">
    <property type="protein sequence ID" value="ORX41110.1"/>
    <property type="molecule type" value="Genomic_DNA"/>
</dbReference>
<name>A0A1Y1USW7_9TREE</name>
<accession>A0A1Y1USW7</accession>
<dbReference type="Gene3D" id="2.30.29.30">
    <property type="entry name" value="Pleckstrin-homology domain (PH domain)/Phosphotyrosine-binding domain (PTB)"/>
    <property type="match status" value="1"/>
</dbReference>
<dbReference type="InterPro" id="IPR001849">
    <property type="entry name" value="PH_domain"/>
</dbReference>
<organism evidence="4 5">
    <name type="scientific">Kockovaella imperatae</name>
    <dbReference type="NCBI Taxonomy" id="4999"/>
    <lineage>
        <taxon>Eukaryota</taxon>
        <taxon>Fungi</taxon>
        <taxon>Dikarya</taxon>
        <taxon>Basidiomycota</taxon>
        <taxon>Agaricomycotina</taxon>
        <taxon>Tremellomycetes</taxon>
        <taxon>Tremellales</taxon>
        <taxon>Cuniculitremaceae</taxon>
        <taxon>Kockovaella</taxon>
    </lineage>
</organism>
<dbReference type="STRING" id="4999.A0A1Y1USW7"/>